<evidence type="ECO:0000256" key="2">
    <source>
        <dbReference type="ARBA" id="ARBA00022448"/>
    </source>
</evidence>
<keyword evidence="4" id="KW-0732">Signal</keyword>
<comment type="similarity">
    <text evidence="5">Belongs to the bacterial solute-binding protein 9 family.</text>
</comment>
<dbReference type="PANTHER" id="PTHR42953">
    <property type="entry name" value="HIGH-AFFINITY ZINC UPTAKE SYSTEM PROTEIN ZNUA-RELATED"/>
    <property type="match status" value="1"/>
</dbReference>
<dbReference type="SUPFAM" id="SSF53807">
    <property type="entry name" value="Helical backbone' metal receptor"/>
    <property type="match status" value="1"/>
</dbReference>
<dbReference type="AlphaFoldDB" id="A0A0R2NRW6"/>
<name>A0A0R2NRW6_9LACO</name>
<evidence type="ECO:0000256" key="1">
    <source>
        <dbReference type="ARBA" id="ARBA00004196"/>
    </source>
</evidence>
<sequence length="319" mass="35373">MVMITIYIFGGFFIVKFFKWRRGLWLGLVLLIVGGVLGGCQSKSTTNSSANKKLTVVTTTDFYGEVAKAVGGQHVKVTSVINNPSVDPHDYEPTSNVAKEVAAANVVIANGLGYDGWMSKLVKNADQATYIKVGETVMGKKNGDNPHIWYNPQTMPVLAKYVAKQLSKQDPTHRKAYEANAQKYIASLKPVQQKLTALQELAKKTSNKTVFVSEPVFDYALSAMGFKVGNRAFELAVENGSDPSPKIIKKMQADIKAHKIAFFVENKQVSDKIVTNMTKLAQQNNIPVLKVTETKPAHQTYKQWMLSQYTQLHQILTDK</sequence>
<evidence type="ECO:0000256" key="4">
    <source>
        <dbReference type="ARBA" id="ARBA00022729"/>
    </source>
</evidence>
<dbReference type="EMBL" id="AYGX02000084">
    <property type="protein sequence ID" value="KRO27168.1"/>
    <property type="molecule type" value="Genomic_DNA"/>
</dbReference>
<dbReference type="Pfam" id="PF01297">
    <property type="entry name" value="ZnuA"/>
    <property type="match status" value="1"/>
</dbReference>
<evidence type="ECO:0000313" key="6">
    <source>
        <dbReference type="EMBL" id="KRO27168.1"/>
    </source>
</evidence>
<dbReference type="PRINTS" id="PR00690">
    <property type="entry name" value="ADHESNFAMILY"/>
</dbReference>
<dbReference type="GO" id="GO:0007155">
    <property type="term" value="P:cell adhesion"/>
    <property type="evidence" value="ECO:0007669"/>
    <property type="project" value="InterPro"/>
</dbReference>
<dbReference type="GO" id="GO:0046872">
    <property type="term" value="F:metal ion binding"/>
    <property type="evidence" value="ECO:0007669"/>
    <property type="project" value="UniProtKB-KW"/>
</dbReference>
<proteinExistence type="inferred from homology"/>
<protein>
    <submittedName>
        <fullName evidence="6">Abc superfamily atp binding cassette transporter, binding protein</fullName>
    </submittedName>
</protein>
<comment type="subcellular location">
    <subcellularLocation>
        <location evidence="1">Cell envelope</location>
    </subcellularLocation>
</comment>
<keyword evidence="7" id="KW-1185">Reference proteome</keyword>
<evidence type="ECO:0000256" key="3">
    <source>
        <dbReference type="ARBA" id="ARBA00022723"/>
    </source>
</evidence>
<dbReference type="Gene3D" id="3.40.50.1980">
    <property type="entry name" value="Nitrogenase molybdenum iron protein domain"/>
    <property type="match status" value="2"/>
</dbReference>
<dbReference type="GO" id="GO:0030001">
    <property type="term" value="P:metal ion transport"/>
    <property type="evidence" value="ECO:0007669"/>
    <property type="project" value="InterPro"/>
</dbReference>
<dbReference type="InterPro" id="IPR050492">
    <property type="entry name" value="Bact_metal-bind_prot9"/>
</dbReference>
<keyword evidence="3" id="KW-0479">Metal-binding</keyword>
<reference evidence="6 7" key="1">
    <citation type="journal article" date="2015" name="Genome Announc.">
        <title>Expanding the biotechnology potential of lactobacilli through comparative genomics of 213 strains and associated genera.</title>
        <authorList>
            <person name="Sun Z."/>
            <person name="Harris H.M."/>
            <person name="McCann A."/>
            <person name="Guo C."/>
            <person name="Argimon S."/>
            <person name="Zhang W."/>
            <person name="Yang X."/>
            <person name="Jeffery I.B."/>
            <person name="Cooney J.C."/>
            <person name="Kagawa T.F."/>
            <person name="Liu W."/>
            <person name="Song Y."/>
            <person name="Salvetti E."/>
            <person name="Wrobel A."/>
            <person name="Rasinkangas P."/>
            <person name="Parkhill J."/>
            <person name="Rea M.C."/>
            <person name="O'Sullivan O."/>
            <person name="Ritari J."/>
            <person name="Douillard F.P."/>
            <person name="Paul Ross R."/>
            <person name="Yang R."/>
            <person name="Briner A.E."/>
            <person name="Felis G.E."/>
            <person name="de Vos W.M."/>
            <person name="Barrangou R."/>
            <person name="Klaenhammer T.R."/>
            <person name="Caufield P.W."/>
            <person name="Cui Y."/>
            <person name="Zhang H."/>
            <person name="O'Toole P.W."/>
        </authorList>
    </citation>
    <scope>NUCLEOTIDE SEQUENCE [LARGE SCALE GENOMIC DNA]</scope>
    <source>
        <strain evidence="6 7">DSM 21115</strain>
    </source>
</reference>
<keyword evidence="2 5" id="KW-0813">Transport</keyword>
<dbReference type="CDD" id="cd01020">
    <property type="entry name" value="TroA_b"/>
    <property type="match status" value="1"/>
</dbReference>
<evidence type="ECO:0000256" key="5">
    <source>
        <dbReference type="RuleBase" id="RU003512"/>
    </source>
</evidence>
<organism evidence="6 7">
    <name type="scientific">Lactiplantibacillus fabifermentans DSM 21115</name>
    <dbReference type="NCBI Taxonomy" id="1413187"/>
    <lineage>
        <taxon>Bacteria</taxon>
        <taxon>Bacillati</taxon>
        <taxon>Bacillota</taxon>
        <taxon>Bacilli</taxon>
        <taxon>Lactobacillales</taxon>
        <taxon>Lactobacillaceae</taxon>
        <taxon>Lactiplantibacillus</taxon>
    </lineage>
</organism>
<evidence type="ECO:0000313" key="7">
    <source>
        <dbReference type="Proteomes" id="UP000050920"/>
    </source>
</evidence>
<gene>
    <name evidence="6" type="ORF">DY78_GL000274</name>
</gene>
<comment type="caution">
    <text evidence="6">The sequence shown here is derived from an EMBL/GenBank/DDBJ whole genome shotgun (WGS) entry which is preliminary data.</text>
</comment>
<dbReference type="InterPro" id="IPR006127">
    <property type="entry name" value="ZnuA-like"/>
</dbReference>
<dbReference type="PANTHER" id="PTHR42953:SF1">
    <property type="entry name" value="METAL-BINDING PROTEIN HI_0362-RELATED"/>
    <property type="match status" value="1"/>
</dbReference>
<dbReference type="GO" id="GO:0030313">
    <property type="term" value="C:cell envelope"/>
    <property type="evidence" value="ECO:0007669"/>
    <property type="project" value="UniProtKB-SubCell"/>
</dbReference>
<accession>A0A0R2NRW6</accession>
<dbReference type="Proteomes" id="UP000050920">
    <property type="component" value="Unassembled WGS sequence"/>
</dbReference>
<dbReference type="InterPro" id="IPR006128">
    <property type="entry name" value="Lipoprotein_PsaA-like"/>
</dbReference>